<dbReference type="Gene3D" id="3.40.50.150">
    <property type="entry name" value="Vaccinia Virus protein VP39"/>
    <property type="match status" value="1"/>
</dbReference>
<dbReference type="EMBL" id="JABMIG020000157">
    <property type="protein sequence ID" value="KAL3788379.1"/>
    <property type="molecule type" value="Genomic_DNA"/>
</dbReference>
<reference evidence="4 5" key="1">
    <citation type="journal article" date="2020" name="G3 (Bethesda)">
        <title>Improved Reference Genome for Cyclotella cryptica CCMP332, a Model for Cell Wall Morphogenesis, Salinity Adaptation, and Lipid Production in Diatoms (Bacillariophyta).</title>
        <authorList>
            <person name="Roberts W.R."/>
            <person name="Downey K.M."/>
            <person name="Ruck E.C."/>
            <person name="Traller J.C."/>
            <person name="Alverson A.J."/>
        </authorList>
    </citation>
    <scope>NUCLEOTIDE SEQUENCE [LARGE SCALE GENOMIC DNA]</scope>
    <source>
        <strain evidence="4 5">CCMP332</strain>
    </source>
</reference>
<dbReference type="SUPFAM" id="SSF53335">
    <property type="entry name" value="S-adenosyl-L-methionine-dependent methyltransferases"/>
    <property type="match status" value="1"/>
</dbReference>
<comment type="caution">
    <text evidence="4">The sequence shown here is derived from an EMBL/GenBank/DDBJ whole genome shotgun (WGS) entry which is preliminary data.</text>
</comment>
<evidence type="ECO:0000313" key="4">
    <source>
        <dbReference type="EMBL" id="KAL3788379.1"/>
    </source>
</evidence>
<sequence length="269" mass="29987">MSSWSGPKPGWHLNKINPHLEMHTDLLLGCEQDNGHGGSSIFVPLCGKSVDLAYLASHPKVSHVVGIDIVQAAAEQFAAEHPELCITEFSGGNSSDQCCEDEQHCEAVTVFDSDTCKLETQSSFHGKRISILIGDVFDLMLMPSDKRSRCLYRGVSSNLNQTNSLFDGIYDRGSMVAIDPSRRHDYITLVGSLLRSGAACHNRQTEDGPPFSIDESQVRQLYEAQQWVASVVLLDKKNETEKDADRDRWEARGVTEVYELVFLIRKKNE</sequence>
<dbReference type="Pfam" id="PF05724">
    <property type="entry name" value="TPMT"/>
    <property type="match status" value="2"/>
</dbReference>
<evidence type="ECO:0008006" key="6">
    <source>
        <dbReference type="Google" id="ProtNLM"/>
    </source>
</evidence>
<evidence type="ECO:0000256" key="1">
    <source>
        <dbReference type="ARBA" id="ARBA00022603"/>
    </source>
</evidence>
<dbReference type="GO" id="GO:0032259">
    <property type="term" value="P:methylation"/>
    <property type="evidence" value="ECO:0007669"/>
    <property type="project" value="UniProtKB-KW"/>
</dbReference>
<dbReference type="GO" id="GO:0008168">
    <property type="term" value="F:methyltransferase activity"/>
    <property type="evidence" value="ECO:0007669"/>
    <property type="project" value="UniProtKB-KW"/>
</dbReference>
<dbReference type="PROSITE" id="PS51585">
    <property type="entry name" value="SAM_MT_TPMT"/>
    <property type="match status" value="1"/>
</dbReference>
<dbReference type="InterPro" id="IPR008854">
    <property type="entry name" value="TPMT"/>
</dbReference>
<accession>A0ABD3PK11</accession>
<dbReference type="PANTHER" id="PTHR10259:SF11">
    <property type="entry name" value="THIOPURINE S-METHYLTRANSFERASE"/>
    <property type="match status" value="1"/>
</dbReference>
<gene>
    <name evidence="4" type="ORF">HJC23_009185</name>
</gene>
<keyword evidence="3" id="KW-0949">S-adenosyl-L-methionine</keyword>
<keyword evidence="2" id="KW-0808">Transferase</keyword>
<dbReference type="InterPro" id="IPR029063">
    <property type="entry name" value="SAM-dependent_MTases_sf"/>
</dbReference>
<dbReference type="Proteomes" id="UP001516023">
    <property type="component" value="Unassembled WGS sequence"/>
</dbReference>
<keyword evidence="5" id="KW-1185">Reference proteome</keyword>
<evidence type="ECO:0000313" key="5">
    <source>
        <dbReference type="Proteomes" id="UP001516023"/>
    </source>
</evidence>
<protein>
    <recommendedName>
        <fullName evidence="6">Thiopurine S-methyltransferase</fullName>
    </recommendedName>
</protein>
<evidence type="ECO:0000256" key="2">
    <source>
        <dbReference type="ARBA" id="ARBA00022679"/>
    </source>
</evidence>
<dbReference type="AlphaFoldDB" id="A0ABD3PK11"/>
<organism evidence="4 5">
    <name type="scientific">Cyclotella cryptica</name>
    <dbReference type="NCBI Taxonomy" id="29204"/>
    <lineage>
        <taxon>Eukaryota</taxon>
        <taxon>Sar</taxon>
        <taxon>Stramenopiles</taxon>
        <taxon>Ochrophyta</taxon>
        <taxon>Bacillariophyta</taxon>
        <taxon>Coscinodiscophyceae</taxon>
        <taxon>Thalassiosirophycidae</taxon>
        <taxon>Stephanodiscales</taxon>
        <taxon>Stephanodiscaceae</taxon>
        <taxon>Cyclotella</taxon>
    </lineage>
</organism>
<dbReference type="PANTHER" id="PTHR10259">
    <property type="entry name" value="THIOPURINE S-METHYLTRANSFERASE"/>
    <property type="match status" value="1"/>
</dbReference>
<keyword evidence="1" id="KW-0489">Methyltransferase</keyword>
<evidence type="ECO:0000256" key="3">
    <source>
        <dbReference type="ARBA" id="ARBA00022691"/>
    </source>
</evidence>
<name>A0ABD3PK11_9STRA</name>
<proteinExistence type="predicted"/>